<dbReference type="Pfam" id="PF06376">
    <property type="entry name" value="AGP"/>
    <property type="match status" value="1"/>
</dbReference>
<gene>
    <name evidence="2" type="ORF">OIU85_012677</name>
    <name evidence="3" type="ORF">SVIM_LOCUS113772</name>
</gene>
<feature type="transmembrane region" description="Helical" evidence="1">
    <location>
        <begin position="12"/>
        <end position="31"/>
    </location>
</feature>
<dbReference type="Proteomes" id="UP001151529">
    <property type="component" value="Chromosome 18"/>
</dbReference>
<keyword evidence="4" id="KW-1185">Reference proteome</keyword>
<dbReference type="AlphaFoldDB" id="A0A6N2KPV9"/>
<evidence type="ECO:0000313" key="3">
    <source>
        <dbReference type="EMBL" id="VFU30114.1"/>
    </source>
</evidence>
<evidence type="ECO:0000313" key="2">
    <source>
        <dbReference type="EMBL" id="KAJ6673690.1"/>
    </source>
</evidence>
<accession>A0A6N2KPV9</accession>
<name>A0A6N2KPV9_SALVM</name>
<keyword evidence="1" id="KW-0472">Membrane</keyword>
<evidence type="ECO:0000313" key="4">
    <source>
        <dbReference type="Proteomes" id="UP001151529"/>
    </source>
</evidence>
<feature type="transmembrane region" description="Helical" evidence="1">
    <location>
        <begin position="81"/>
        <end position="100"/>
    </location>
</feature>
<keyword evidence="1" id="KW-1133">Transmembrane helix</keyword>
<feature type="transmembrane region" description="Helical" evidence="1">
    <location>
        <begin position="43"/>
        <end position="61"/>
    </location>
</feature>
<keyword evidence="1" id="KW-0812">Transmembrane</keyword>
<reference evidence="3" key="1">
    <citation type="submission" date="2019-03" db="EMBL/GenBank/DDBJ databases">
        <authorList>
            <person name="Mank J."/>
            <person name="Almeida P."/>
        </authorList>
    </citation>
    <scope>NUCLEOTIDE SEQUENCE</scope>
    <source>
        <strain evidence="3">78183</strain>
    </source>
</reference>
<evidence type="ECO:0000256" key="1">
    <source>
        <dbReference type="SAM" id="Phobius"/>
    </source>
</evidence>
<dbReference type="OrthoDB" id="777504at2759"/>
<reference evidence="2 4" key="3">
    <citation type="journal article" date="2023" name="Int. J. Mol. Sci.">
        <title>De Novo Assembly and Annotation of 11 Diverse Shrub Willow (Salix) Genomes Reveals Novel Gene Organization in Sex-Linked Regions.</title>
        <authorList>
            <person name="Hyden B."/>
            <person name="Feng K."/>
            <person name="Yates T.B."/>
            <person name="Jawdy S."/>
            <person name="Cereghino C."/>
            <person name="Smart L.B."/>
            <person name="Muchero W."/>
        </authorList>
    </citation>
    <scope>NUCLEOTIDE SEQUENCE [LARGE SCALE GENOMIC DNA]</scope>
    <source>
        <tissue evidence="2">Shoot tip</tissue>
    </source>
</reference>
<dbReference type="EMBL" id="JAPFFL010000017">
    <property type="protein sequence ID" value="KAJ6673690.1"/>
    <property type="molecule type" value="Genomic_DNA"/>
</dbReference>
<dbReference type="PANTHER" id="PTHR33374">
    <property type="entry name" value="ARABINOGALACTAN PROTEIN 20"/>
    <property type="match status" value="1"/>
</dbReference>
<sequence>MRLIPSCFLSHNHIPSSNSVFSLLVFVYSSVRLSVWKMNSMRLYALPIIGFMFLALLEFGFGQGMAPSPEAEGPSNDGKTIDQGIAYILLMLALAITYLLH</sequence>
<dbReference type="EMBL" id="CAADRP010000569">
    <property type="protein sequence ID" value="VFU30114.1"/>
    <property type="molecule type" value="Genomic_DNA"/>
</dbReference>
<proteinExistence type="predicted"/>
<protein>
    <submittedName>
        <fullName evidence="2">ARABINOGALACTAN PEPTIDE 22</fullName>
    </submittedName>
</protein>
<dbReference type="InterPro" id="IPR009424">
    <property type="entry name" value="AGP16/20/22/41"/>
</dbReference>
<organism evidence="3">
    <name type="scientific">Salix viminalis</name>
    <name type="common">Common osier</name>
    <name type="synonym">Basket willow</name>
    <dbReference type="NCBI Taxonomy" id="40686"/>
    <lineage>
        <taxon>Eukaryota</taxon>
        <taxon>Viridiplantae</taxon>
        <taxon>Streptophyta</taxon>
        <taxon>Embryophyta</taxon>
        <taxon>Tracheophyta</taxon>
        <taxon>Spermatophyta</taxon>
        <taxon>Magnoliopsida</taxon>
        <taxon>eudicotyledons</taxon>
        <taxon>Gunneridae</taxon>
        <taxon>Pentapetalae</taxon>
        <taxon>rosids</taxon>
        <taxon>fabids</taxon>
        <taxon>Malpighiales</taxon>
        <taxon>Salicaceae</taxon>
        <taxon>Saliceae</taxon>
        <taxon>Salix</taxon>
    </lineage>
</organism>
<reference evidence="2" key="2">
    <citation type="submission" date="2022-11" db="EMBL/GenBank/DDBJ databases">
        <authorList>
            <person name="Hyden B.L."/>
            <person name="Feng K."/>
            <person name="Yates T."/>
            <person name="Jawdy S."/>
            <person name="Smart L.B."/>
            <person name="Muchero W."/>
        </authorList>
    </citation>
    <scope>NUCLEOTIDE SEQUENCE</scope>
    <source>
        <tissue evidence="2">Shoot tip</tissue>
    </source>
</reference>